<evidence type="ECO:0000313" key="4">
    <source>
        <dbReference type="EMBL" id="MBW3128672.1"/>
    </source>
</evidence>
<dbReference type="Proteomes" id="UP000826188">
    <property type="component" value="Unassembled WGS sequence"/>
</dbReference>
<dbReference type="CDD" id="cd01167">
    <property type="entry name" value="bac_FRK"/>
    <property type="match status" value="1"/>
</dbReference>
<reference evidence="4 5" key="1">
    <citation type="submission" date="2021-07" db="EMBL/GenBank/DDBJ databases">
        <title>Hymenobacter profundi sp. nov., isolated from deep-sea water.</title>
        <authorList>
            <person name="Kim M.K."/>
        </authorList>
    </citation>
    <scope>NUCLEOTIDE SEQUENCE [LARGE SCALE GENOMIC DNA]</scope>
    <source>
        <strain evidence="4 5">M2</strain>
    </source>
</reference>
<evidence type="ECO:0000256" key="2">
    <source>
        <dbReference type="ARBA" id="ARBA00022777"/>
    </source>
</evidence>
<dbReference type="EMBL" id="JAHWGL010000027">
    <property type="protein sequence ID" value="MBW3128672.1"/>
    <property type="molecule type" value="Genomic_DNA"/>
</dbReference>
<organism evidence="4 5">
    <name type="scientific">Hymenobacter profundi</name>
    <dbReference type="NCBI Taxonomy" id="1982110"/>
    <lineage>
        <taxon>Bacteria</taxon>
        <taxon>Pseudomonadati</taxon>
        <taxon>Bacteroidota</taxon>
        <taxon>Cytophagia</taxon>
        <taxon>Cytophagales</taxon>
        <taxon>Hymenobacteraceae</taxon>
        <taxon>Hymenobacter</taxon>
    </lineage>
</organism>
<evidence type="ECO:0000313" key="5">
    <source>
        <dbReference type="Proteomes" id="UP000826188"/>
    </source>
</evidence>
<dbReference type="InterPro" id="IPR002173">
    <property type="entry name" value="Carboh/pur_kinase_PfkB_CS"/>
</dbReference>
<dbReference type="Pfam" id="PF00294">
    <property type="entry name" value="PfkB"/>
    <property type="match status" value="1"/>
</dbReference>
<dbReference type="PROSITE" id="PS00583">
    <property type="entry name" value="PFKB_KINASES_1"/>
    <property type="match status" value="1"/>
</dbReference>
<protein>
    <submittedName>
        <fullName evidence="4">Carbohydrate kinase</fullName>
    </submittedName>
</protein>
<feature type="domain" description="Carbohydrate kinase PfkB" evidence="3">
    <location>
        <begin position="19"/>
        <end position="283"/>
    </location>
</feature>
<keyword evidence="1" id="KW-0808">Transferase</keyword>
<gene>
    <name evidence="4" type="ORF">KYK14_08935</name>
</gene>
<comment type="caution">
    <text evidence="4">The sequence shown here is derived from an EMBL/GenBank/DDBJ whole genome shotgun (WGS) entry which is preliminary data.</text>
</comment>
<evidence type="ECO:0000256" key="1">
    <source>
        <dbReference type="ARBA" id="ARBA00022679"/>
    </source>
</evidence>
<sequence length="298" mass="32484">MPTSVVCFGEVLWDILPTGQQPGGAPFNVAVHLSQLGQPVELISRVGDDELGRELLAFIESKHLNTTYVQQGHTHLTGVVKANVDDANEVVYKIVQPVAWDYIQYEATLADVVAEADMLVYGSLVARQTNSRETLYRLLESARFRVFDVNLRPPHYTREVTKYLLSKANLVKMNHHELTEVMEWLGQGPVQDKEAAMQWLAQRYQLQGVCVTCGADGALLYTGGQLYRAPGLPVQVRDTIGSGDAFLAALLKGWLAGDKPETMLRFACAAGALVATHQGATPAITAADVAKLLAPQTA</sequence>
<dbReference type="GO" id="GO:0016301">
    <property type="term" value="F:kinase activity"/>
    <property type="evidence" value="ECO:0007669"/>
    <property type="project" value="UniProtKB-KW"/>
</dbReference>
<keyword evidence="2 4" id="KW-0418">Kinase</keyword>
<dbReference type="PANTHER" id="PTHR43085">
    <property type="entry name" value="HEXOKINASE FAMILY MEMBER"/>
    <property type="match status" value="1"/>
</dbReference>
<dbReference type="InterPro" id="IPR050306">
    <property type="entry name" value="PfkB_Carbo_kinase"/>
</dbReference>
<dbReference type="InterPro" id="IPR011611">
    <property type="entry name" value="PfkB_dom"/>
</dbReference>
<keyword evidence="5" id="KW-1185">Reference proteome</keyword>
<evidence type="ECO:0000259" key="3">
    <source>
        <dbReference type="Pfam" id="PF00294"/>
    </source>
</evidence>
<name>A0ABS6WZM2_9BACT</name>
<dbReference type="PROSITE" id="PS00584">
    <property type="entry name" value="PFKB_KINASES_2"/>
    <property type="match status" value="1"/>
</dbReference>
<accession>A0ABS6WZM2</accession>
<dbReference type="RefSeq" id="WP_219158547.1">
    <property type="nucleotide sequence ID" value="NZ_JAHWGL010000027.1"/>
</dbReference>
<proteinExistence type="predicted"/>
<dbReference type="PANTHER" id="PTHR43085:SF57">
    <property type="entry name" value="CARBOHYDRATE KINASE PFKB DOMAIN-CONTAINING PROTEIN"/>
    <property type="match status" value="1"/>
</dbReference>